<gene>
    <name evidence="1" type="ORF">BOTCAL_0150g00120</name>
</gene>
<dbReference type="Proteomes" id="UP000297299">
    <property type="component" value="Unassembled WGS sequence"/>
</dbReference>
<sequence length="147" mass="15510">MAVQGTLPVTQYIASTQNAYGAWEMPSGVIVAPPPKPAFDHPLAYTPPALMPGATASLTGSLPPPPPWSTGMMAGYWGHDSGTIDLSALDTQFDQFNPTSLTDVGGLYMPDDVPSQPLLSIFVRTSVAPMLIISAPRSTHSSMELPQ</sequence>
<evidence type="ECO:0000313" key="2">
    <source>
        <dbReference type="Proteomes" id="UP000297299"/>
    </source>
</evidence>
<dbReference type="AlphaFoldDB" id="A0A4Y8D542"/>
<dbReference type="EMBL" id="PHWZ01000150">
    <property type="protein sequence ID" value="TEY63856.1"/>
    <property type="molecule type" value="Genomic_DNA"/>
</dbReference>
<comment type="caution">
    <text evidence="1">The sequence shown here is derived from an EMBL/GenBank/DDBJ whole genome shotgun (WGS) entry which is preliminary data.</text>
</comment>
<keyword evidence="2" id="KW-1185">Reference proteome</keyword>
<reference evidence="1 2" key="1">
    <citation type="submission" date="2017-11" db="EMBL/GenBank/DDBJ databases">
        <title>Comparative genomics of Botrytis spp.</title>
        <authorList>
            <person name="Valero-Jimenez C.A."/>
            <person name="Tapia P."/>
            <person name="Veloso J."/>
            <person name="Silva-Moreno E."/>
            <person name="Staats M."/>
            <person name="Valdes J.H."/>
            <person name="Van Kan J.A.L."/>
        </authorList>
    </citation>
    <scope>NUCLEOTIDE SEQUENCE [LARGE SCALE GENOMIC DNA]</scope>
    <source>
        <strain evidence="1 2">MUCL2830</strain>
    </source>
</reference>
<dbReference type="STRING" id="38488.A0A4Y8D542"/>
<organism evidence="1 2">
    <name type="scientific">Botryotinia calthae</name>
    <dbReference type="NCBI Taxonomy" id="38488"/>
    <lineage>
        <taxon>Eukaryota</taxon>
        <taxon>Fungi</taxon>
        <taxon>Dikarya</taxon>
        <taxon>Ascomycota</taxon>
        <taxon>Pezizomycotina</taxon>
        <taxon>Leotiomycetes</taxon>
        <taxon>Helotiales</taxon>
        <taxon>Sclerotiniaceae</taxon>
        <taxon>Botryotinia</taxon>
    </lineage>
</organism>
<proteinExistence type="predicted"/>
<protein>
    <submittedName>
        <fullName evidence="1">Uncharacterized protein</fullName>
    </submittedName>
</protein>
<name>A0A4Y8D542_9HELO</name>
<accession>A0A4Y8D542</accession>
<evidence type="ECO:0000313" key="1">
    <source>
        <dbReference type="EMBL" id="TEY63856.1"/>
    </source>
</evidence>
<dbReference type="OrthoDB" id="5398665at2759"/>